<reference evidence="2 3" key="1">
    <citation type="submission" date="2017-11" db="EMBL/GenBank/DDBJ databases">
        <title>De novo assembly and phasing of dikaryotic genomes from two isolates of Puccinia coronata f. sp. avenae, the causal agent of oat crown rust.</title>
        <authorList>
            <person name="Miller M.E."/>
            <person name="Zhang Y."/>
            <person name="Omidvar V."/>
            <person name="Sperschneider J."/>
            <person name="Schwessinger B."/>
            <person name="Raley C."/>
            <person name="Palmer J.M."/>
            <person name="Garnica D."/>
            <person name="Upadhyaya N."/>
            <person name="Rathjen J."/>
            <person name="Taylor J.M."/>
            <person name="Park R.F."/>
            <person name="Dodds P.N."/>
            <person name="Hirsch C.D."/>
            <person name="Kianian S.F."/>
            <person name="Figueroa M."/>
        </authorList>
    </citation>
    <scope>NUCLEOTIDE SEQUENCE [LARGE SCALE GENOMIC DNA]</scope>
    <source>
        <strain evidence="2">12NC29</strain>
    </source>
</reference>
<evidence type="ECO:0000313" key="2">
    <source>
        <dbReference type="EMBL" id="PLW53867.1"/>
    </source>
</evidence>
<feature type="region of interest" description="Disordered" evidence="1">
    <location>
        <begin position="75"/>
        <end position="137"/>
    </location>
</feature>
<dbReference type="EMBL" id="PGCJ01000055">
    <property type="protein sequence ID" value="PLW53867.1"/>
    <property type="molecule type" value="Genomic_DNA"/>
</dbReference>
<dbReference type="Proteomes" id="UP000235388">
    <property type="component" value="Unassembled WGS sequence"/>
</dbReference>
<evidence type="ECO:0000256" key="1">
    <source>
        <dbReference type="SAM" id="MobiDB-lite"/>
    </source>
</evidence>
<dbReference type="AlphaFoldDB" id="A0A2N5VV41"/>
<name>A0A2N5VV41_9BASI</name>
<feature type="compositionally biased region" description="Pro residues" evidence="1">
    <location>
        <begin position="96"/>
        <end position="121"/>
    </location>
</feature>
<gene>
    <name evidence="2" type="ORF">PCANC_09153</name>
</gene>
<evidence type="ECO:0000313" key="3">
    <source>
        <dbReference type="Proteomes" id="UP000235388"/>
    </source>
</evidence>
<protein>
    <submittedName>
        <fullName evidence="2">Uncharacterized protein</fullName>
    </submittedName>
</protein>
<comment type="caution">
    <text evidence="2">The sequence shown here is derived from an EMBL/GenBank/DDBJ whole genome shotgun (WGS) entry which is preliminary data.</text>
</comment>
<feature type="region of interest" description="Disordered" evidence="1">
    <location>
        <begin position="1"/>
        <end position="27"/>
    </location>
</feature>
<organism evidence="2 3">
    <name type="scientific">Puccinia coronata f. sp. avenae</name>
    <dbReference type="NCBI Taxonomy" id="200324"/>
    <lineage>
        <taxon>Eukaryota</taxon>
        <taxon>Fungi</taxon>
        <taxon>Dikarya</taxon>
        <taxon>Basidiomycota</taxon>
        <taxon>Pucciniomycotina</taxon>
        <taxon>Pucciniomycetes</taxon>
        <taxon>Pucciniales</taxon>
        <taxon>Pucciniaceae</taxon>
        <taxon>Puccinia</taxon>
    </lineage>
</organism>
<accession>A0A2N5VV41</accession>
<proteinExistence type="predicted"/>
<keyword evidence="3" id="KW-1185">Reference proteome</keyword>
<feature type="compositionally biased region" description="Polar residues" evidence="1">
    <location>
        <begin position="75"/>
        <end position="87"/>
    </location>
</feature>
<sequence>MSYGINNPDVLAVDNSQAPPPGISPTRVTGLQSVEAIEFGVMRADINQMQRLFDRLLDMMTATQSAQQAFQSQFNNRWFQQEQQQLDQHYRQHAQQPPPPPPPPPPSPPHHHFPPPTPPDPNLQHTFPLYLNAPPPN</sequence>